<protein>
    <recommendedName>
        <fullName evidence="3">rRNA adenine N(6)-methyltransferase</fullName>
    </recommendedName>
</protein>
<dbReference type="Proteomes" id="UP001150925">
    <property type="component" value="Unassembled WGS sequence"/>
</dbReference>
<evidence type="ECO:0000313" key="1">
    <source>
        <dbReference type="EMBL" id="KAJ1953030.1"/>
    </source>
</evidence>
<evidence type="ECO:0008006" key="3">
    <source>
        <dbReference type="Google" id="ProtNLM"/>
    </source>
</evidence>
<dbReference type="AlphaFoldDB" id="A0A9W8E3Y0"/>
<comment type="caution">
    <text evidence="1">The sequence shown here is derived from an EMBL/GenBank/DDBJ whole genome shotgun (WGS) entry which is preliminary data.</text>
</comment>
<name>A0A9W8E3Y0_9FUNG</name>
<dbReference type="InterPro" id="IPR029063">
    <property type="entry name" value="SAM-dependent_MTases_sf"/>
</dbReference>
<accession>A0A9W8E3Y0</accession>
<keyword evidence="2" id="KW-1185">Reference proteome</keyword>
<dbReference type="SUPFAM" id="SSF53335">
    <property type="entry name" value="S-adenosyl-L-methionine-dependent methyltransferases"/>
    <property type="match status" value="1"/>
</dbReference>
<sequence length="132" mass="15324">MASLPKPSVILKQLQKTKRITRSRLVISQGDRLDLRHLEAVAEKIGEENIRNKCIIDMLPGLGLWSRVLLQYQPQRICAVENESRFDPYLQDICREYPDKFSLPHGRYCQEYLSQIRGKPNELSDFPSTVHS</sequence>
<dbReference type="EMBL" id="JANBPY010003000">
    <property type="protein sequence ID" value="KAJ1953030.1"/>
    <property type="molecule type" value="Genomic_DNA"/>
</dbReference>
<dbReference type="OrthoDB" id="5566475at2759"/>
<proteinExistence type="predicted"/>
<dbReference type="Gene3D" id="3.40.50.150">
    <property type="entry name" value="Vaccinia Virus protein VP39"/>
    <property type="match status" value="1"/>
</dbReference>
<gene>
    <name evidence="1" type="ORF">IWQ62_006088</name>
</gene>
<evidence type="ECO:0000313" key="2">
    <source>
        <dbReference type="Proteomes" id="UP001150925"/>
    </source>
</evidence>
<organism evidence="1 2">
    <name type="scientific">Dispira parvispora</name>
    <dbReference type="NCBI Taxonomy" id="1520584"/>
    <lineage>
        <taxon>Eukaryota</taxon>
        <taxon>Fungi</taxon>
        <taxon>Fungi incertae sedis</taxon>
        <taxon>Zoopagomycota</taxon>
        <taxon>Kickxellomycotina</taxon>
        <taxon>Dimargaritomycetes</taxon>
        <taxon>Dimargaritales</taxon>
        <taxon>Dimargaritaceae</taxon>
        <taxon>Dispira</taxon>
    </lineage>
</organism>
<reference evidence="1" key="1">
    <citation type="submission" date="2022-07" db="EMBL/GenBank/DDBJ databases">
        <title>Phylogenomic reconstructions and comparative analyses of Kickxellomycotina fungi.</title>
        <authorList>
            <person name="Reynolds N.K."/>
            <person name="Stajich J.E."/>
            <person name="Barry K."/>
            <person name="Grigoriev I.V."/>
            <person name="Crous P."/>
            <person name="Smith M.E."/>
        </authorList>
    </citation>
    <scope>NUCLEOTIDE SEQUENCE</scope>
    <source>
        <strain evidence="1">RSA 1196</strain>
    </source>
</reference>
<feature type="non-terminal residue" evidence="1">
    <location>
        <position position="1"/>
    </location>
</feature>